<comment type="caution">
    <text evidence="2">The sequence shown here is derived from an EMBL/GenBank/DDBJ whole genome shotgun (WGS) entry which is preliminary data.</text>
</comment>
<protein>
    <submittedName>
        <fullName evidence="2">Nucleotidyltransferase</fullName>
    </submittedName>
</protein>
<dbReference type="InterPro" id="IPR043519">
    <property type="entry name" value="NT_sf"/>
</dbReference>
<proteinExistence type="predicted"/>
<dbReference type="SUPFAM" id="SSF81301">
    <property type="entry name" value="Nucleotidyltransferase"/>
    <property type="match status" value="1"/>
</dbReference>
<evidence type="ECO:0000313" key="3">
    <source>
        <dbReference type="Proteomes" id="UP000050360"/>
    </source>
</evidence>
<dbReference type="EMBL" id="LKCM01000454">
    <property type="protein sequence ID" value="KPQ41040.1"/>
    <property type="molecule type" value="Genomic_DNA"/>
</dbReference>
<dbReference type="PANTHER" id="PTHR43852">
    <property type="entry name" value="NUCLEOTIDYLTRANSFERASE"/>
    <property type="match status" value="1"/>
</dbReference>
<dbReference type="InterPro" id="IPR041633">
    <property type="entry name" value="Polbeta"/>
</dbReference>
<dbReference type="NCBIfam" id="NF047752">
    <property type="entry name" value="MntA_antitoxin"/>
    <property type="match status" value="1"/>
</dbReference>
<sequence length="140" mass="16173">MSLDYEKIVSNILKKEDYIILSYLFGSYARGDMNSLSDLDVGVLYASEIDSHRKYEHRLKLTGELAAACKINKIDIIDMEKSSVLLNYNIIKQGKILKSLDENKRIEFETMILSRYLDQKFHIERHNTLVLKSIASRGLV</sequence>
<gene>
    <name evidence="2" type="ORF">MPEBLZ_04414</name>
</gene>
<reference evidence="2 3" key="1">
    <citation type="submission" date="2015-09" db="EMBL/GenBank/DDBJ databases">
        <title>A metagenomics-based metabolic model of nitrate-dependent anaerobic oxidation of methane by Methanoperedens-like archaea.</title>
        <authorList>
            <person name="Arshad A."/>
            <person name="Speth D.R."/>
            <person name="De Graaf R.M."/>
            <person name="Op Den Camp H.J."/>
            <person name="Jetten M.S."/>
            <person name="Welte C.U."/>
        </authorList>
    </citation>
    <scope>NUCLEOTIDE SEQUENCE [LARGE SCALE GENOMIC DNA]</scope>
</reference>
<name>A0A0P8AAT3_9EURY</name>
<dbReference type="InterPro" id="IPR052930">
    <property type="entry name" value="TA_antitoxin_MntA"/>
</dbReference>
<dbReference type="CDD" id="cd05403">
    <property type="entry name" value="NT_KNTase_like"/>
    <property type="match status" value="1"/>
</dbReference>
<dbReference type="GO" id="GO:0016740">
    <property type="term" value="F:transferase activity"/>
    <property type="evidence" value="ECO:0007669"/>
    <property type="project" value="UniProtKB-KW"/>
</dbReference>
<keyword evidence="2" id="KW-0808">Transferase</keyword>
<accession>A0A0P8AAT3</accession>
<evidence type="ECO:0000259" key="1">
    <source>
        <dbReference type="Pfam" id="PF18765"/>
    </source>
</evidence>
<feature type="domain" description="Polymerase beta nucleotidyltransferase" evidence="1">
    <location>
        <begin position="9"/>
        <end position="102"/>
    </location>
</feature>
<dbReference type="Proteomes" id="UP000050360">
    <property type="component" value="Unassembled WGS sequence"/>
</dbReference>
<dbReference type="Pfam" id="PF18765">
    <property type="entry name" value="Polbeta"/>
    <property type="match status" value="1"/>
</dbReference>
<dbReference type="PANTHER" id="PTHR43852:SF3">
    <property type="entry name" value="NUCLEOTIDYLTRANSFERASE"/>
    <property type="match status" value="1"/>
</dbReference>
<organism evidence="2 3">
    <name type="scientific">Candidatus Methanoperedens nitratireducens</name>
    <dbReference type="NCBI Taxonomy" id="1392998"/>
    <lineage>
        <taxon>Archaea</taxon>
        <taxon>Methanobacteriati</taxon>
        <taxon>Methanobacteriota</taxon>
        <taxon>Stenosarchaea group</taxon>
        <taxon>Methanomicrobia</taxon>
        <taxon>Methanosarcinales</taxon>
        <taxon>ANME-2 cluster</taxon>
        <taxon>Candidatus Methanoperedentaceae</taxon>
        <taxon>Candidatus Methanoperedens</taxon>
    </lineage>
</organism>
<dbReference type="AlphaFoldDB" id="A0A0P8AAT3"/>
<dbReference type="Gene3D" id="3.30.460.10">
    <property type="entry name" value="Beta Polymerase, domain 2"/>
    <property type="match status" value="1"/>
</dbReference>
<evidence type="ECO:0000313" key="2">
    <source>
        <dbReference type="EMBL" id="KPQ41040.1"/>
    </source>
</evidence>